<dbReference type="EC" id="3.1.4.58" evidence="2"/>
<proteinExistence type="inferred from homology"/>
<dbReference type="AlphaFoldDB" id="A0A6P1M914"/>
<feature type="active site" description="Proton acceptor" evidence="2">
    <location>
        <position position="123"/>
    </location>
</feature>
<dbReference type="PANTHER" id="PTHR35561">
    <property type="entry name" value="RNA 2',3'-CYCLIC PHOSPHODIESTERASE"/>
    <property type="match status" value="1"/>
</dbReference>
<dbReference type="HAMAP" id="MF_01940">
    <property type="entry name" value="RNA_CPDase"/>
    <property type="match status" value="1"/>
</dbReference>
<evidence type="ECO:0000256" key="2">
    <source>
        <dbReference type="HAMAP-Rule" id="MF_01940"/>
    </source>
</evidence>
<accession>A0A6P1M914</accession>
<dbReference type="NCBIfam" id="TIGR02258">
    <property type="entry name" value="2_5_ligase"/>
    <property type="match status" value="1"/>
</dbReference>
<keyword evidence="1 2" id="KW-0378">Hydrolase</keyword>
<evidence type="ECO:0000256" key="1">
    <source>
        <dbReference type="ARBA" id="ARBA00022801"/>
    </source>
</evidence>
<dbReference type="SUPFAM" id="SSF55144">
    <property type="entry name" value="LigT-like"/>
    <property type="match status" value="1"/>
</dbReference>
<dbReference type="GO" id="GO:0008664">
    <property type="term" value="F:RNA 2',3'-cyclic 3'-phosphodiesterase activity"/>
    <property type="evidence" value="ECO:0007669"/>
    <property type="project" value="UniProtKB-EC"/>
</dbReference>
<evidence type="ECO:0000313" key="4">
    <source>
        <dbReference type="Proteomes" id="UP000463883"/>
    </source>
</evidence>
<feature type="short sequence motif" description="HXTX 1" evidence="2">
    <location>
        <begin position="40"/>
        <end position="43"/>
    </location>
</feature>
<dbReference type="PANTHER" id="PTHR35561:SF1">
    <property type="entry name" value="RNA 2',3'-CYCLIC PHOSPHODIESTERASE"/>
    <property type="match status" value="1"/>
</dbReference>
<name>A0A6P1M914_9FIRM</name>
<reference evidence="3 4" key="1">
    <citation type="submission" date="2020-01" db="EMBL/GenBank/DDBJ databases">
        <title>Genomic analysis of Aminipila sp. CBA3637.</title>
        <authorList>
            <person name="Kim Y.B."/>
            <person name="Roh S.W."/>
        </authorList>
    </citation>
    <scope>NUCLEOTIDE SEQUENCE [LARGE SCALE GENOMIC DNA]</scope>
    <source>
        <strain evidence="3 4">CBA3637</strain>
    </source>
</reference>
<dbReference type="Pfam" id="PF13563">
    <property type="entry name" value="2_5_RNA_ligase2"/>
    <property type="match status" value="1"/>
</dbReference>
<feature type="short sequence motif" description="HXTX 2" evidence="2">
    <location>
        <begin position="123"/>
        <end position="126"/>
    </location>
</feature>
<comment type="similarity">
    <text evidence="2">Belongs to the 2H phosphoesterase superfamily. ThpR family.</text>
</comment>
<dbReference type="InterPro" id="IPR009097">
    <property type="entry name" value="Cyclic_Pdiesterase"/>
</dbReference>
<gene>
    <name evidence="3" type="primary">thpR</name>
    <name evidence="3" type="ORF">Ami3637_00700</name>
</gene>
<sequence length="176" mass="20489">MRLFISINFNEEICNKIYDAICEIKKISNKGNFSRKENLHVTLAFLGEINPEDVDKIKACMDRVKGENFDMHIQGLGRFKRTGFDIYWIGIEQSHAMNKLHALLNNELNDNGFPVELREFKPHLTLGRQVICHYQEAKKIIEDLGLIIQPVNKFSLMLSERKNGKLTYTELYTKNI</sequence>
<dbReference type="InterPro" id="IPR004175">
    <property type="entry name" value="RNA_CPDase"/>
</dbReference>
<keyword evidence="4" id="KW-1185">Reference proteome</keyword>
<evidence type="ECO:0000313" key="3">
    <source>
        <dbReference type="EMBL" id="QHI71100.1"/>
    </source>
</evidence>
<organism evidence="3 4">
    <name type="scientific">Aminipila terrae</name>
    <dbReference type="NCBI Taxonomy" id="2697030"/>
    <lineage>
        <taxon>Bacteria</taxon>
        <taxon>Bacillati</taxon>
        <taxon>Bacillota</taxon>
        <taxon>Clostridia</taxon>
        <taxon>Peptostreptococcales</taxon>
        <taxon>Anaerovoracaceae</taxon>
        <taxon>Aminipila</taxon>
    </lineage>
</organism>
<dbReference type="RefSeq" id="WP_162360876.1">
    <property type="nucleotide sequence ID" value="NZ_CP047591.1"/>
</dbReference>
<feature type="active site" description="Proton donor" evidence="2">
    <location>
        <position position="40"/>
    </location>
</feature>
<dbReference type="Proteomes" id="UP000463883">
    <property type="component" value="Chromosome"/>
</dbReference>
<dbReference type="GO" id="GO:0004113">
    <property type="term" value="F:2',3'-cyclic-nucleotide 3'-phosphodiesterase activity"/>
    <property type="evidence" value="ECO:0007669"/>
    <property type="project" value="InterPro"/>
</dbReference>
<dbReference type="KEGG" id="amic:Ami3637_00700"/>
<dbReference type="Gene3D" id="3.90.1140.10">
    <property type="entry name" value="Cyclic phosphodiesterase"/>
    <property type="match status" value="1"/>
</dbReference>
<comment type="catalytic activity">
    <reaction evidence="2">
        <text>a 3'-end 2',3'-cyclophospho-ribonucleotide-RNA + H2O = a 3'-end 2'-phospho-ribonucleotide-RNA + H(+)</text>
        <dbReference type="Rhea" id="RHEA:11828"/>
        <dbReference type="Rhea" id="RHEA-COMP:10464"/>
        <dbReference type="Rhea" id="RHEA-COMP:17353"/>
        <dbReference type="ChEBI" id="CHEBI:15377"/>
        <dbReference type="ChEBI" id="CHEBI:15378"/>
        <dbReference type="ChEBI" id="CHEBI:83064"/>
        <dbReference type="ChEBI" id="CHEBI:173113"/>
        <dbReference type="EC" id="3.1.4.58"/>
    </reaction>
</comment>
<protein>
    <recommendedName>
        <fullName evidence="2">RNA 2',3'-cyclic phosphodiesterase</fullName>
        <shortName evidence="2">RNA 2',3'-CPDase</shortName>
        <ecNumber evidence="2">3.1.4.58</ecNumber>
    </recommendedName>
</protein>
<dbReference type="EMBL" id="CP047591">
    <property type="protein sequence ID" value="QHI71100.1"/>
    <property type="molecule type" value="Genomic_DNA"/>
</dbReference>
<comment type="function">
    <text evidence="2">Hydrolyzes RNA 2',3'-cyclic phosphodiester to an RNA 2'-phosphomonoester.</text>
</comment>